<dbReference type="AlphaFoldDB" id="A0A9P4PGW7"/>
<feature type="transmembrane region" description="Helical" evidence="2">
    <location>
        <begin position="94"/>
        <end position="115"/>
    </location>
</feature>
<dbReference type="PANTHER" id="PTHR38794:SF1">
    <property type="entry name" value="INTEGRAL MEMBRANE PROTEIN"/>
    <property type="match status" value="1"/>
</dbReference>
<sequence length="331" mass="36277">MADQVVVSASNRTPVVQIATWFGLVVSVLAFFSHAGVKVYISRSLTVETGFVFLALLFGSAQAIAVSLQASNGFGKPSSSLDNEQLQIVLKSGYAAVILFFFSIAFSKLAIVAFIHGLTPKKLDRHFNYAIGAFSIVWLVVAVFIAAFQCRLPHPWDKISGRCIDNLHWWETITIIGIVSEVALVALEMGIIAPLQMARQRKVFLISLLTCRLFVSIAAAVQLYFFHKDTSGPLRDDYALGYWRSTICNQIVQCLAIVTTSLPYTKIFMKSFESGMIGAERSGGKTERSTEGSGPSGRGWELLDVSRSSATRPIDGISKTQTFTVESTRRA</sequence>
<evidence type="ECO:0000313" key="4">
    <source>
        <dbReference type="EMBL" id="KAF2443911.1"/>
    </source>
</evidence>
<feature type="transmembrane region" description="Helical" evidence="2">
    <location>
        <begin position="203"/>
        <end position="225"/>
    </location>
</feature>
<dbReference type="EMBL" id="MU001501">
    <property type="protein sequence ID" value="KAF2443911.1"/>
    <property type="molecule type" value="Genomic_DNA"/>
</dbReference>
<accession>A0A9P4PGW7</accession>
<dbReference type="PANTHER" id="PTHR38794">
    <property type="entry name" value="INTEGRAL MEMBRANE PROTEIN"/>
    <property type="match status" value="1"/>
</dbReference>
<gene>
    <name evidence="4" type="ORF">P171DRAFT_432011</name>
</gene>
<comment type="caution">
    <text evidence="4">The sequence shown here is derived from an EMBL/GenBank/DDBJ whole genome shotgun (WGS) entry which is preliminary data.</text>
</comment>
<dbReference type="Pfam" id="PF20684">
    <property type="entry name" value="Fung_rhodopsin"/>
    <property type="match status" value="1"/>
</dbReference>
<evidence type="ECO:0000256" key="1">
    <source>
        <dbReference type="SAM" id="MobiDB-lite"/>
    </source>
</evidence>
<feature type="transmembrane region" description="Helical" evidence="2">
    <location>
        <begin position="53"/>
        <end position="74"/>
    </location>
</feature>
<protein>
    <recommendedName>
        <fullName evidence="3">Rhodopsin domain-containing protein</fullName>
    </recommendedName>
</protein>
<evidence type="ECO:0000313" key="5">
    <source>
        <dbReference type="Proteomes" id="UP000799764"/>
    </source>
</evidence>
<evidence type="ECO:0000259" key="3">
    <source>
        <dbReference type="Pfam" id="PF20684"/>
    </source>
</evidence>
<feature type="region of interest" description="Disordered" evidence="1">
    <location>
        <begin position="279"/>
        <end position="301"/>
    </location>
</feature>
<dbReference type="OrthoDB" id="3918601at2759"/>
<name>A0A9P4PGW7_9PLEO</name>
<feature type="transmembrane region" description="Helical" evidence="2">
    <location>
        <begin position="127"/>
        <end position="148"/>
    </location>
</feature>
<feature type="transmembrane region" description="Helical" evidence="2">
    <location>
        <begin position="18"/>
        <end position="41"/>
    </location>
</feature>
<dbReference type="Proteomes" id="UP000799764">
    <property type="component" value="Unassembled WGS sequence"/>
</dbReference>
<organism evidence="4 5">
    <name type="scientific">Karstenula rhodostoma CBS 690.94</name>
    <dbReference type="NCBI Taxonomy" id="1392251"/>
    <lineage>
        <taxon>Eukaryota</taxon>
        <taxon>Fungi</taxon>
        <taxon>Dikarya</taxon>
        <taxon>Ascomycota</taxon>
        <taxon>Pezizomycotina</taxon>
        <taxon>Dothideomycetes</taxon>
        <taxon>Pleosporomycetidae</taxon>
        <taxon>Pleosporales</taxon>
        <taxon>Massarineae</taxon>
        <taxon>Didymosphaeriaceae</taxon>
        <taxon>Karstenula</taxon>
    </lineage>
</organism>
<proteinExistence type="predicted"/>
<keyword evidence="5" id="KW-1185">Reference proteome</keyword>
<keyword evidence="2" id="KW-0812">Transmembrane</keyword>
<reference evidence="4" key="1">
    <citation type="journal article" date="2020" name="Stud. Mycol.">
        <title>101 Dothideomycetes genomes: a test case for predicting lifestyles and emergence of pathogens.</title>
        <authorList>
            <person name="Haridas S."/>
            <person name="Albert R."/>
            <person name="Binder M."/>
            <person name="Bloem J."/>
            <person name="Labutti K."/>
            <person name="Salamov A."/>
            <person name="Andreopoulos B."/>
            <person name="Baker S."/>
            <person name="Barry K."/>
            <person name="Bills G."/>
            <person name="Bluhm B."/>
            <person name="Cannon C."/>
            <person name="Castanera R."/>
            <person name="Culley D."/>
            <person name="Daum C."/>
            <person name="Ezra D."/>
            <person name="Gonzalez J."/>
            <person name="Henrissat B."/>
            <person name="Kuo A."/>
            <person name="Liang C."/>
            <person name="Lipzen A."/>
            <person name="Lutzoni F."/>
            <person name="Magnuson J."/>
            <person name="Mondo S."/>
            <person name="Nolan M."/>
            <person name="Ohm R."/>
            <person name="Pangilinan J."/>
            <person name="Park H.-J."/>
            <person name="Ramirez L."/>
            <person name="Alfaro M."/>
            <person name="Sun H."/>
            <person name="Tritt A."/>
            <person name="Yoshinaga Y."/>
            <person name="Zwiers L.-H."/>
            <person name="Turgeon B."/>
            <person name="Goodwin S."/>
            <person name="Spatafora J."/>
            <person name="Crous P."/>
            <person name="Grigoriev I."/>
        </authorList>
    </citation>
    <scope>NUCLEOTIDE SEQUENCE</scope>
    <source>
        <strain evidence="4">CBS 690.94</strain>
    </source>
</reference>
<keyword evidence="2" id="KW-0472">Membrane</keyword>
<keyword evidence="2" id="KW-1133">Transmembrane helix</keyword>
<dbReference type="InterPro" id="IPR049326">
    <property type="entry name" value="Rhodopsin_dom_fungi"/>
</dbReference>
<evidence type="ECO:0000256" key="2">
    <source>
        <dbReference type="SAM" id="Phobius"/>
    </source>
</evidence>
<feature type="domain" description="Rhodopsin" evidence="3">
    <location>
        <begin position="38"/>
        <end position="269"/>
    </location>
</feature>
<feature type="transmembrane region" description="Helical" evidence="2">
    <location>
        <begin position="168"/>
        <end position="191"/>
    </location>
</feature>